<name>A0A0K1PHD4_9BACT</name>
<reference evidence="5 6" key="1">
    <citation type="submission" date="2015-08" db="EMBL/GenBank/DDBJ databases">
        <authorList>
            <person name="Babu N.S."/>
            <person name="Beckwith C.J."/>
            <person name="Beseler K.G."/>
            <person name="Brison A."/>
            <person name="Carone J.V."/>
            <person name="Caskin T.P."/>
            <person name="Diamond M."/>
            <person name="Durham M.E."/>
            <person name="Foxe J.M."/>
            <person name="Go M."/>
            <person name="Henderson B.A."/>
            <person name="Jones I.B."/>
            <person name="McGettigan J.A."/>
            <person name="Micheletti S.J."/>
            <person name="Nasrallah M.E."/>
            <person name="Ortiz D."/>
            <person name="Piller C.R."/>
            <person name="Privatt S.R."/>
            <person name="Schneider S.L."/>
            <person name="Sharp S."/>
            <person name="Smith T.C."/>
            <person name="Stanton J.D."/>
            <person name="Ullery H.E."/>
            <person name="Wilson R.J."/>
            <person name="Serrano M.G."/>
            <person name="Buck G."/>
            <person name="Lee V."/>
            <person name="Wang Y."/>
            <person name="Carvalho R."/>
            <person name="Voegtly L."/>
            <person name="Shi R."/>
            <person name="Duckworth R."/>
            <person name="Johnson A."/>
            <person name="Loviza R."/>
            <person name="Walstead R."/>
            <person name="Shah Z."/>
            <person name="Kiflezghi M."/>
            <person name="Wade K."/>
            <person name="Ball S.L."/>
            <person name="Bradley K.W."/>
            <person name="Asai D.J."/>
            <person name="Bowman C.A."/>
            <person name="Russell D.A."/>
            <person name="Pope W.H."/>
            <person name="Jacobs-Sera D."/>
            <person name="Hendrix R.W."/>
            <person name="Hatfull G.F."/>
        </authorList>
    </citation>
    <scope>NUCLEOTIDE SEQUENCE [LARGE SCALE GENOMIC DNA]</scope>
    <source>
        <strain evidence="5 6">DSM 27710</strain>
    </source>
</reference>
<dbReference type="SUPFAM" id="SSF109998">
    <property type="entry name" value="Triger factor/SurA peptide-binding domain-like"/>
    <property type="match status" value="1"/>
</dbReference>
<dbReference type="InterPro" id="IPR000297">
    <property type="entry name" value="PPIase_PpiC"/>
</dbReference>
<dbReference type="OrthoDB" id="5380974at2"/>
<dbReference type="PANTHER" id="PTHR47245:SF2">
    <property type="entry name" value="PEPTIDYL-PROLYL CIS-TRANS ISOMERASE HP_0175-RELATED"/>
    <property type="match status" value="1"/>
</dbReference>
<evidence type="ECO:0000256" key="2">
    <source>
        <dbReference type="SAM" id="MobiDB-lite"/>
    </source>
</evidence>
<evidence type="ECO:0000313" key="5">
    <source>
        <dbReference type="EMBL" id="AKU92930.1"/>
    </source>
</evidence>
<dbReference type="PROSITE" id="PS50198">
    <property type="entry name" value="PPIC_PPIASE_2"/>
    <property type="match status" value="1"/>
</dbReference>
<keyword evidence="3" id="KW-0732">Signal</keyword>
<organism evidence="5 6">
    <name type="scientific">Vulgatibacter incomptus</name>
    <dbReference type="NCBI Taxonomy" id="1391653"/>
    <lineage>
        <taxon>Bacteria</taxon>
        <taxon>Pseudomonadati</taxon>
        <taxon>Myxococcota</taxon>
        <taxon>Myxococcia</taxon>
        <taxon>Myxococcales</taxon>
        <taxon>Cystobacterineae</taxon>
        <taxon>Vulgatibacteraceae</taxon>
        <taxon>Vulgatibacter</taxon>
    </lineage>
</organism>
<dbReference type="InterPro" id="IPR046357">
    <property type="entry name" value="PPIase_dom_sf"/>
</dbReference>
<dbReference type="SUPFAM" id="SSF54534">
    <property type="entry name" value="FKBP-like"/>
    <property type="match status" value="1"/>
</dbReference>
<dbReference type="GO" id="GO:0003755">
    <property type="term" value="F:peptidyl-prolyl cis-trans isomerase activity"/>
    <property type="evidence" value="ECO:0007669"/>
    <property type="project" value="UniProtKB-KW"/>
</dbReference>
<keyword evidence="1 5" id="KW-0413">Isomerase</keyword>
<dbReference type="Gene3D" id="3.10.50.40">
    <property type="match status" value="1"/>
</dbReference>
<evidence type="ECO:0000256" key="3">
    <source>
        <dbReference type="SAM" id="SignalP"/>
    </source>
</evidence>
<dbReference type="InterPro" id="IPR050245">
    <property type="entry name" value="PrsA_foldase"/>
</dbReference>
<feature type="compositionally biased region" description="Low complexity" evidence="2">
    <location>
        <begin position="366"/>
        <end position="393"/>
    </location>
</feature>
<dbReference type="AlphaFoldDB" id="A0A0K1PHD4"/>
<protein>
    <submittedName>
        <fullName evidence="5">Peptidyl-prolyl cis-trans isomerase PpiD</fullName>
    </submittedName>
</protein>
<dbReference type="STRING" id="1391653.AKJ08_3317"/>
<evidence type="ECO:0000259" key="4">
    <source>
        <dbReference type="PROSITE" id="PS50198"/>
    </source>
</evidence>
<evidence type="ECO:0000313" key="6">
    <source>
        <dbReference type="Proteomes" id="UP000055590"/>
    </source>
</evidence>
<evidence type="ECO:0000256" key="1">
    <source>
        <dbReference type="PROSITE-ProRule" id="PRU00278"/>
    </source>
</evidence>
<accession>A0A0K1PHD4</accession>
<feature type="region of interest" description="Disordered" evidence="2">
    <location>
        <begin position="360"/>
        <end position="401"/>
    </location>
</feature>
<dbReference type="PANTHER" id="PTHR47245">
    <property type="entry name" value="PEPTIDYLPROLYL ISOMERASE"/>
    <property type="match status" value="1"/>
</dbReference>
<dbReference type="Pfam" id="PF13145">
    <property type="entry name" value="Rotamase_2"/>
    <property type="match status" value="1"/>
</dbReference>
<dbReference type="EMBL" id="CP012332">
    <property type="protein sequence ID" value="AKU92930.1"/>
    <property type="molecule type" value="Genomic_DNA"/>
</dbReference>
<feature type="signal peptide" evidence="3">
    <location>
        <begin position="1"/>
        <end position="19"/>
    </location>
</feature>
<feature type="chain" id="PRO_5007774694" evidence="3">
    <location>
        <begin position="20"/>
        <end position="401"/>
    </location>
</feature>
<dbReference type="Proteomes" id="UP000055590">
    <property type="component" value="Chromosome"/>
</dbReference>
<dbReference type="InterPro" id="IPR023058">
    <property type="entry name" value="PPIase_PpiC_CS"/>
</dbReference>
<dbReference type="PATRIC" id="fig|1391653.3.peg.3463"/>
<keyword evidence="6" id="KW-1185">Reference proteome</keyword>
<dbReference type="RefSeq" id="WP_050727022.1">
    <property type="nucleotide sequence ID" value="NZ_CP012332.1"/>
</dbReference>
<dbReference type="PROSITE" id="PS51257">
    <property type="entry name" value="PROKAR_LIPOPROTEIN"/>
    <property type="match status" value="1"/>
</dbReference>
<dbReference type="InterPro" id="IPR027304">
    <property type="entry name" value="Trigger_fact/SurA_dom_sf"/>
</dbReference>
<dbReference type="KEGG" id="vin:AKJ08_3317"/>
<proteinExistence type="predicted"/>
<sequence length="401" mass="42586">MKNAQTIAAMLLAAAGLLACGPQGQTGKADGTAKTQKKTGEVLATIGDETLTVDEVKARMEEQSPFIRARYDSPERKREFVDNLVRFELLAQEAKRRGFADDPEVLSAMKKTMVQKLMRAEFDDNGKAPPVSEQELRAFYDENINDFVKPERVRLSHVFFAAAKGDASRMKVKADATKALAAVKAKDATDKSAFADLAKTRSDDDASKRAGGDLSFKTREELDAAWGPELTAAAFDLKEIGQLGSVIETDKGYHVVKLTGRQNPLDRPFDTVKAQIEGRLSREKRTKAFDTFVEDLKSQAKVTVNDDLLAQIEVNTGGMPAGMPGGMGMPAGMPGGMQGMPAGHPMPGGQVGGNVQPAIAIQPSGKPAAPQPAAVNAVKAPAPAPAPAKVAPKAPAPAPAR</sequence>
<gene>
    <name evidence="5" type="ORF">AKJ08_3317</name>
</gene>
<keyword evidence="1" id="KW-0697">Rotamase</keyword>
<feature type="domain" description="PpiC" evidence="4">
    <location>
        <begin position="150"/>
        <end position="260"/>
    </location>
</feature>
<dbReference type="PROSITE" id="PS01096">
    <property type="entry name" value="PPIC_PPIASE_1"/>
    <property type="match status" value="1"/>
</dbReference>